<organism evidence="4 5">
    <name type="scientific">Actinopolymorpha cephalotaxi</name>
    <dbReference type="NCBI Taxonomy" id="504797"/>
    <lineage>
        <taxon>Bacteria</taxon>
        <taxon>Bacillati</taxon>
        <taxon>Actinomycetota</taxon>
        <taxon>Actinomycetes</taxon>
        <taxon>Propionibacteriales</taxon>
        <taxon>Actinopolymorphaceae</taxon>
        <taxon>Actinopolymorpha</taxon>
    </lineage>
</organism>
<keyword evidence="6" id="KW-1185">Reference proteome</keyword>
<reference evidence="3 6" key="2">
    <citation type="submission" date="2020-07" db="EMBL/GenBank/DDBJ databases">
        <title>Sequencing the genomes of 1000 actinobacteria strains.</title>
        <authorList>
            <person name="Klenk H.-P."/>
        </authorList>
    </citation>
    <scope>NUCLEOTIDE SEQUENCE [LARGE SCALE GENOMIC DNA]</scope>
    <source>
        <strain evidence="3 6">DSM 45117</strain>
    </source>
</reference>
<gene>
    <name evidence="3" type="ORF">FHR37_006119</name>
    <name evidence="4" type="ORF">SAMN05421678_113148</name>
</gene>
<dbReference type="Pfam" id="PF00884">
    <property type="entry name" value="Sulfatase"/>
    <property type="match status" value="1"/>
</dbReference>
<dbReference type="InterPro" id="IPR000917">
    <property type="entry name" value="Sulfatase_N"/>
</dbReference>
<dbReference type="AlphaFoldDB" id="A0A1I2Y048"/>
<dbReference type="EMBL" id="FOOI01000013">
    <property type="protein sequence ID" value="SFH19015.1"/>
    <property type="molecule type" value="Genomic_DNA"/>
</dbReference>
<dbReference type="PANTHER" id="PTHR42693:SF33">
    <property type="entry name" value="ARYLSULFATASE"/>
    <property type="match status" value="1"/>
</dbReference>
<reference evidence="4 5" key="1">
    <citation type="submission" date="2016-10" db="EMBL/GenBank/DDBJ databases">
        <authorList>
            <person name="de Groot N.N."/>
        </authorList>
    </citation>
    <scope>NUCLEOTIDE SEQUENCE [LARGE SCALE GENOMIC DNA]</scope>
    <source>
        <strain evidence="4 5">CPCC 202808</strain>
    </source>
</reference>
<dbReference type="EMBL" id="JACBZA010000001">
    <property type="protein sequence ID" value="NYH87268.1"/>
    <property type="molecule type" value="Genomic_DNA"/>
</dbReference>
<evidence type="ECO:0000313" key="4">
    <source>
        <dbReference type="EMBL" id="SFH19015.1"/>
    </source>
</evidence>
<accession>A0A1I2Y048</accession>
<evidence type="ECO:0000256" key="1">
    <source>
        <dbReference type="ARBA" id="ARBA00008779"/>
    </source>
</evidence>
<dbReference type="Proteomes" id="UP000533017">
    <property type="component" value="Unassembled WGS sequence"/>
</dbReference>
<dbReference type="InterPro" id="IPR017850">
    <property type="entry name" value="Alkaline_phosphatase_core_sf"/>
</dbReference>
<dbReference type="InterPro" id="IPR050738">
    <property type="entry name" value="Sulfatase"/>
</dbReference>
<evidence type="ECO:0000259" key="2">
    <source>
        <dbReference type="Pfam" id="PF00884"/>
    </source>
</evidence>
<dbReference type="RefSeq" id="WP_237768966.1">
    <property type="nucleotide sequence ID" value="NZ_FOOI01000013.1"/>
</dbReference>
<dbReference type="Gene3D" id="3.30.1120.10">
    <property type="match status" value="1"/>
</dbReference>
<dbReference type="GO" id="GO:0004065">
    <property type="term" value="F:arylsulfatase activity"/>
    <property type="evidence" value="ECO:0007669"/>
    <property type="project" value="TreeGrafter"/>
</dbReference>
<dbReference type="Proteomes" id="UP000199052">
    <property type="component" value="Unassembled WGS sequence"/>
</dbReference>
<evidence type="ECO:0000313" key="3">
    <source>
        <dbReference type="EMBL" id="NYH87268.1"/>
    </source>
</evidence>
<dbReference type="Gene3D" id="3.40.720.10">
    <property type="entry name" value="Alkaline Phosphatase, subunit A"/>
    <property type="match status" value="1"/>
</dbReference>
<comment type="similarity">
    <text evidence="1">Belongs to the sulfatase family.</text>
</comment>
<sequence length="476" mass="52336">MASASGPAPAPTSRRPNVVLIVSDDHGYADRGALGIDPRVRTPALDRLAATGVTCGQAYVTAPICSPSRAGLIGGQYQQRWGARWFDTSAFPDHLPSLAERFAGIGYATGYLGKVHYGKEGRGDRACPPHHGFAESWYGLAGQQMGRLNYLHHSREAVERYGPEASWRMAVQPMLDGDEESELDGFLTDEIGARARDFVARHEDEPFFLMMAFNAVHNFCFQLPEEELVKRGLTKVDDWDPRVSEYVDWYDGAIWPGLPDGRAYYLAQLELMDAQIGRLLDELESRGLAEDTIVVYTTDNGGSTCNFGVNAPLRGTKYTLWEGGIRVPFLVRWPAGEVGGTPGERRNDRLVSTLDLYPTLLSAAGADPSAWEHGDGVDQLPALRGEPAAPGHDALHWDCGFQWAVRHGDWKLRHADDGPHAQALLRTEHAEVGVGDRLTHLGEDVGEERDLAAEHPEVVAELTARHRAWQVEMGIG</sequence>
<name>A0A1I2Y048_9ACTN</name>
<dbReference type="STRING" id="504797.SAMN05421678_113148"/>
<evidence type="ECO:0000313" key="5">
    <source>
        <dbReference type="Proteomes" id="UP000199052"/>
    </source>
</evidence>
<proteinExistence type="inferred from homology"/>
<evidence type="ECO:0000313" key="6">
    <source>
        <dbReference type="Proteomes" id="UP000533017"/>
    </source>
</evidence>
<dbReference type="SUPFAM" id="SSF53649">
    <property type="entry name" value="Alkaline phosphatase-like"/>
    <property type="match status" value="1"/>
</dbReference>
<feature type="domain" description="Sulfatase N-terminal" evidence="2">
    <location>
        <begin position="16"/>
        <end position="366"/>
    </location>
</feature>
<protein>
    <submittedName>
        <fullName evidence="3 4">Arylsulfatase A</fullName>
    </submittedName>
</protein>
<dbReference type="PANTHER" id="PTHR42693">
    <property type="entry name" value="ARYLSULFATASE FAMILY MEMBER"/>
    <property type="match status" value="1"/>
</dbReference>